<dbReference type="InterPro" id="IPR013587">
    <property type="entry name" value="Nitrate/nitrite_sensing"/>
</dbReference>
<proteinExistence type="predicted"/>
<comment type="caution">
    <text evidence="3">The sequence shown here is derived from an EMBL/GenBank/DDBJ whole genome shotgun (WGS) entry which is preliminary data.</text>
</comment>
<dbReference type="Proteomes" id="UP000885722">
    <property type="component" value="Unassembled WGS sequence"/>
</dbReference>
<evidence type="ECO:0000313" key="3">
    <source>
        <dbReference type="EMBL" id="HFC03432.1"/>
    </source>
</evidence>
<dbReference type="Pfam" id="PF08376">
    <property type="entry name" value="NIT"/>
    <property type="match status" value="1"/>
</dbReference>
<feature type="non-terminal residue" evidence="3">
    <location>
        <position position="259"/>
    </location>
</feature>
<keyword evidence="1" id="KW-0472">Membrane</keyword>
<feature type="transmembrane region" description="Helical" evidence="1">
    <location>
        <begin position="237"/>
        <end position="255"/>
    </location>
</feature>
<evidence type="ECO:0000256" key="1">
    <source>
        <dbReference type="SAM" id="Phobius"/>
    </source>
</evidence>
<keyword evidence="1" id="KW-0812">Transmembrane</keyword>
<sequence>MIRSVSKFITDLQRERGLSSGYLESSGKRFVNELRTVRDAVDRDVRISDFFVVIRSLRKQIDARRISSVASFIAYSTVIKQLQTRFLAITRQIDDVDLLKFLHPFTNLSLVKEALGQIRGSLNGVFSDERKSNKKLLYLALHAKGVMDISLEKYYVTASSTFAQRVRRILASPEYRYVDGVIERIVLLTFPVPKEDPGYWFETVTKVIDRISTVEKGYLDTLNAYAQHKIVRTKVQIFLQLLALLALIILMVWLGKTLR</sequence>
<evidence type="ECO:0000259" key="2">
    <source>
        <dbReference type="Pfam" id="PF08376"/>
    </source>
</evidence>
<reference evidence="3" key="1">
    <citation type="journal article" date="2020" name="mSystems">
        <title>Genome- and Community-Level Interaction Insights into Carbon Utilization and Element Cycling Functions of Hydrothermarchaeota in Hydrothermal Sediment.</title>
        <authorList>
            <person name="Zhou Z."/>
            <person name="Liu Y."/>
            <person name="Xu W."/>
            <person name="Pan J."/>
            <person name="Luo Z.H."/>
            <person name="Li M."/>
        </authorList>
    </citation>
    <scope>NUCLEOTIDE SEQUENCE [LARGE SCALE GENOMIC DNA]</scope>
    <source>
        <strain evidence="3">HyVt-513</strain>
    </source>
</reference>
<accession>A0A7V2WLQ2</accession>
<feature type="domain" description="Nitrate/nitrite sensing protein" evidence="2">
    <location>
        <begin position="8"/>
        <end position="222"/>
    </location>
</feature>
<keyword evidence="1" id="KW-1133">Transmembrane helix</keyword>
<organism evidence="3">
    <name type="scientific">Nitratifractor salsuginis</name>
    <dbReference type="NCBI Taxonomy" id="269261"/>
    <lineage>
        <taxon>Bacteria</taxon>
        <taxon>Pseudomonadati</taxon>
        <taxon>Campylobacterota</taxon>
        <taxon>Epsilonproteobacteria</taxon>
        <taxon>Campylobacterales</taxon>
        <taxon>Sulfurovaceae</taxon>
        <taxon>Nitratifractor</taxon>
    </lineage>
</organism>
<protein>
    <recommendedName>
        <fullName evidence="2">Nitrate/nitrite sensing protein domain-containing protein</fullName>
    </recommendedName>
</protein>
<name>A0A7V2WLQ2_9BACT</name>
<dbReference type="AlphaFoldDB" id="A0A7V2WLQ2"/>
<gene>
    <name evidence="3" type="ORF">ENJ74_01040</name>
</gene>
<dbReference type="EMBL" id="DRNO01000075">
    <property type="protein sequence ID" value="HFC03432.1"/>
    <property type="molecule type" value="Genomic_DNA"/>
</dbReference>